<dbReference type="SUPFAM" id="SSF49742">
    <property type="entry name" value="PHM/PNGase F"/>
    <property type="match status" value="1"/>
</dbReference>
<keyword evidence="1" id="KW-0732">Signal</keyword>
<evidence type="ECO:0000313" key="2">
    <source>
        <dbReference type="EMBL" id="EJW77192.1"/>
    </source>
</evidence>
<feature type="signal peptide" evidence="1">
    <location>
        <begin position="1"/>
        <end position="24"/>
    </location>
</feature>
<accession>J9EJJ0</accession>
<dbReference type="Gene3D" id="2.60.120.310">
    <property type="entry name" value="Copper type II, ascorbate-dependent monooxygenase, N-terminal domain"/>
    <property type="match status" value="1"/>
</dbReference>
<protein>
    <submittedName>
        <fullName evidence="2">Uncharacterized protein</fullName>
    </submittedName>
</protein>
<dbReference type="GO" id="GO:0005507">
    <property type="term" value="F:copper ion binding"/>
    <property type="evidence" value="ECO:0007669"/>
    <property type="project" value="InterPro"/>
</dbReference>
<proteinExistence type="predicted"/>
<dbReference type="GO" id="GO:0016715">
    <property type="term" value="F:oxidoreductase activity, acting on paired donors, with incorporation or reduction of molecular oxygen, reduced ascorbate as one donor, and incorporation of one atom of oxygen"/>
    <property type="evidence" value="ECO:0007669"/>
    <property type="project" value="InterPro"/>
</dbReference>
<dbReference type="Proteomes" id="UP000004810">
    <property type="component" value="Unassembled WGS sequence"/>
</dbReference>
<dbReference type="AlphaFoldDB" id="J9EJJ0"/>
<evidence type="ECO:0000313" key="3">
    <source>
        <dbReference type="Proteomes" id="UP000004810"/>
    </source>
</evidence>
<dbReference type="InterPro" id="IPR036939">
    <property type="entry name" value="Cu2_ascorb_mOase_N_sf"/>
</dbReference>
<feature type="non-terminal residue" evidence="2">
    <location>
        <position position="114"/>
    </location>
</feature>
<evidence type="ECO:0000256" key="1">
    <source>
        <dbReference type="SAM" id="SignalP"/>
    </source>
</evidence>
<feature type="chain" id="PRO_5003822569" evidence="1">
    <location>
        <begin position="25"/>
        <end position="114"/>
    </location>
</feature>
<comment type="caution">
    <text evidence="2">The sequence shown here is derived from an EMBL/GenBank/DDBJ whole genome shotgun (WGS) entry which is preliminary data.</text>
</comment>
<sequence>MKRMERINMVLMLLSLSLTVTINALSVPRHPQHVRQVTIQVNGYKPVIDDDYIAVSMSIEPGYIVRFQPFADADRVHHILLYGCSYPAWPKPFGKDLAHAEASSHIFYMHGQGM</sequence>
<organism evidence="2 3">
    <name type="scientific">Wuchereria bancrofti</name>
    <dbReference type="NCBI Taxonomy" id="6293"/>
    <lineage>
        <taxon>Eukaryota</taxon>
        <taxon>Metazoa</taxon>
        <taxon>Ecdysozoa</taxon>
        <taxon>Nematoda</taxon>
        <taxon>Chromadorea</taxon>
        <taxon>Rhabditida</taxon>
        <taxon>Spirurina</taxon>
        <taxon>Spiruromorpha</taxon>
        <taxon>Filarioidea</taxon>
        <taxon>Onchocercidae</taxon>
        <taxon>Wuchereria</taxon>
    </lineage>
</organism>
<dbReference type="EMBL" id="ADBV01008083">
    <property type="protein sequence ID" value="EJW77192.1"/>
    <property type="molecule type" value="Genomic_DNA"/>
</dbReference>
<name>J9EJJ0_WUCBA</name>
<reference evidence="3" key="1">
    <citation type="submission" date="2012-08" db="EMBL/GenBank/DDBJ databases">
        <title>The Genome Sequence of Wuchereria bancrofti.</title>
        <authorList>
            <person name="Nutman T.B."/>
            <person name="Fink D.L."/>
            <person name="Russ C."/>
            <person name="Young S."/>
            <person name="Zeng Q."/>
            <person name="Koehrsen M."/>
            <person name="Alvarado L."/>
            <person name="Berlin A."/>
            <person name="Chapman S.B."/>
            <person name="Chen Z."/>
            <person name="Freedman E."/>
            <person name="Gellesch M."/>
            <person name="Goldberg J."/>
            <person name="Griggs A."/>
            <person name="Gujja S."/>
            <person name="Heilman E.R."/>
            <person name="Heiman D."/>
            <person name="Hepburn T."/>
            <person name="Howarth C."/>
            <person name="Jen D."/>
            <person name="Larson L."/>
            <person name="Lewis B."/>
            <person name="Mehta T."/>
            <person name="Park D."/>
            <person name="Pearson M."/>
            <person name="Roberts A."/>
            <person name="Saif S."/>
            <person name="Shea T."/>
            <person name="Shenoy N."/>
            <person name="Sisk P."/>
            <person name="Stolte C."/>
            <person name="Sykes S."/>
            <person name="Walk T."/>
            <person name="White J."/>
            <person name="Yandava C."/>
            <person name="Haas B."/>
            <person name="Henn M.R."/>
            <person name="Nusbaum C."/>
            <person name="Birren B."/>
        </authorList>
    </citation>
    <scope>NUCLEOTIDE SEQUENCE [LARGE SCALE GENOMIC DNA]</scope>
    <source>
        <strain evidence="3">NA</strain>
    </source>
</reference>
<gene>
    <name evidence="2" type="ORF">WUBG_11896</name>
</gene>
<dbReference type="InterPro" id="IPR008977">
    <property type="entry name" value="PHM/PNGase_F_dom_sf"/>
</dbReference>